<reference evidence="1" key="1">
    <citation type="submission" date="2016-10" db="EMBL/GenBank/DDBJ databases">
        <title>Sequence of Gallionella enrichment culture.</title>
        <authorList>
            <person name="Poehlein A."/>
            <person name="Muehling M."/>
            <person name="Daniel R."/>
        </authorList>
    </citation>
    <scope>NUCLEOTIDE SEQUENCE</scope>
</reference>
<protein>
    <submittedName>
        <fullName evidence="1">Uncharacterized protein</fullName>
    </submittedName>
</protein>
<organism evidence="1">
    <name type="scientific">mine drainage metagenome</name>
    <dbReference type="NCBI Taxonomy" id="410659"/>
    <lineage>
        <taxon>unclassified sequences</taxon>
        <taxon>metagenomes</taxon>
        <taxon>ecological metagenomes</taxon>
    </lineage>
</organism>
<sequence length="104" mass="11999">MNIRFVIDTIYGKQNFLKIKETNRGDLILSKRGLHEKLDLSKSILDLQNPDIENRLGENITIHPNLESQSDTITINYKTHKNGQELFREVTSALDVKKELGYSQ</sequence>
<accession>A0A1J5SBM5</accession>
<name>A0A1J5SBM5_9ZZZZ</name>
<comment type="caution">
    <text evidence="1">The sequence shown here is derived from an EMBL/GenBank/DDBJ whole genome shotgun (WGS) entry which is preliminary data.</text>
</comment>
<evidence type="ECO:0000313" key="1">
    <source>
        <dbReference type="EMBL" id="OIQ99123.1"/>
    </source>
</evidence>
<dbReference type="EMBL" id="MLJW01000110">
    <property type="protein sequence ID" value="OIQ99123.1"/>
    <property type="molecule type" value="Genomic_DNA"/>
</dbReference>
<proteinExistence type="predicted"/>
<dbReference type="AlphaFoldDB" id="A0A1J5SBM5"/>
<gene>
    <name evidence="1" type="ORF">GALL_188600</name>
</gene>